<gene>
    <name evidence="1" type="ORF">ACI1P1_00590</name>
</gene>
<evidence type="ECO:0000313" key="1">
    <source>
        <dbReference type="EMBL" id="MFM9326783.1"/>
    </source>
</evidence>
<evidence type="ECO:0000313" key="2">
    <source>
        <dbReference type="Proteomes" id="UP001631969"/>
    </source>
</evidence>
<dbReference type="EMBL" id="JBJURJ010000001">
    <property type="protein sequence ID" value="MFM9326783.1"/>
    <property type="molecule type" value="Genomic_DNA"/>
</dbReference>
<dbReference type="Proteomes" id="UP001631969">
    <property type="component" value="Unassembled WGS sequence"/>
</dbReference>
<proteinExistence type="predicted"/>
<name>A0ACC7NQK3_9BACL</name>
<protein>
    <submittedName>
        <fullName evidence="1">S41 family peptidase</fullName>
    </submittedName>
</protein>
<accession>A0ACC7NQK3</accession>
<keyword evidence="2" id="KW-1185">Reference proteome</keyword>
<reference evidence="1" key="1">
    <citation type="submission" date="2024-12" db="EMBL/GenBank/DDBJ databases">
        <authorList>
            <person name="Wu N."/>
        </authorList>
    </citation>
    <scope>NUCLEOTIDE SEQUENCE</scope>
    <source>
        <strain evidence="1">P15</strain>
    </source>
</reference>
<organism evidence="1 2">
    <name type="scientific">Paenibacillus mesotrionivorans</name>
    <dbReference type="NCBI Taxonomy" id="3160968"/>
    <lineage>
        <taxon>Bacteria</taxon>
        <taxon>Bacillati</taxon>
        <taxon>Bacillota</taxon>
        <taxon>Bacilli</taxon>
        <taxon>Bacillales</taxon>
        <taxon>Paenibacillaceae</taxon>
        <taxon>Paenibacillus</taxon>
    </lineage>
</organism>
<sequence>MRFALINKSRAADRKSRLPVWKKIGLSAVVATLALPAWSAYASVSSDRMQQVLEILSTSHVSGASEEALSDAAIQAMVQSLNDPYTEFMDKKQWSQFEGSLARNYVGVGILISQTMEGVYIEQVFKNSSAEAAGLRADDIIVKVNETEITADNAKDVVTFITGEENSNVTITVLRGGERLALTMPRKAVSLPVVDSAYLDGGVGYLRVYSFSDNSDEQFTEILDGFRAKSDFRSLVIDLRDNPGGLLESAGYMASNFIKDKILIHTKTRNGTDNPVNIVGGTTLSQPVYVLVNENSASASEILAGALQDYKVAVIAGTNTYGKGSVQNIYSLSEGSKLKVTIEEYLTPLGHPVNKVGIKPDLELEGGMNQLLHVLRLAGVQNFKVEKKRSVVTVNGMKVEDSLPAVEENGKLWVHSRVLAALAGAELKWVPESQGVELSVKGQAPVLLAGSEAKMVGDYLLLDAAAFARSFPGIKLEGTLDQLVLSSAAVN</sequence>
<comment type="caution">
    <text evidence="1">The sequence shown here is derived from an EMBL/GenBank/DDBJ whole genome shotgun (WGS) entry which is preliminary data.</text>
</comment>